<dbReference type="GO" id="GO:1990133">
    <property type="term" value="C:molybdopterin adenylyltransferase complex"/>
    <property type="evidence" value="ECO:0007669"/>
    <property type="project" value="TreeGrafter"/>
</dbReference>
<dbReference type="AlphaFoldDB" id="A0A1N7MH17"/>
<dbReference type="CDD" id="cd00754">
    <property type="entry name" value="Ubl_MoaD"/>
    <property type="match status" value="1"/>
</dbReference>
<organism evidence="4 5">
    <name type="scientific">Neptunomonas antarctica</name>
    <dbReference type="NCBI Taxonomy" id="619304"/>
    <lineage>
        <taxon>Bacteria</taxon>
        <taxon>Pseudomonadati</taxon>
        <taxon>Pseudomonadota</taxon>
        <taxon>Gammaproteobacteria</taxon>
        <taxon>Oceanospirillales</taxon>
        <taxon>Oceanospirillaceae</taxon>
        <taxon>Neptunomonas</taxon>
    </lineage>
</organism>
<dbReference type="NCBIfam" id="TIGR01682">
    <property type="entry name" value="moaD"/>
    <property type="match status" value="1"/>
</dbReference>
<evidence type="ECO:0000256" key="2">
    <source>
        <dbReference type="ARBA" id="ARBA00024200"/>
    </source>
</evidence>
<sequence>MISLVFFASVREQLGVSQECWAWDESLSTVEALLASLVKAKGDQWGKVLLVPNLLIAVNQEMASLSAAIRDGDEIAFFPPVTGG</sequence>
<dbReference type="OrthoDB" id="9801945at2"/>
<dbReference type="GO" id="GO:0006777">
    <property type="term" value="P:Mo-molybdopterin cofactor biosynthetic process"/>
    <property type="evidence" value="ECO:0007669"/>
    <property type="project" value="InterPro"/>
</dbReference>
<keyword evidence="5" id="KW-1185">Reference proteome</keyword>
<gene>
    <name evidence="4" type="ORF">SAMN05421760_10652</name>
</gene>
<evidence type="ECO:0000256" key="3">
    <source>
        <dbReference type="ARBA" id="ARBA00024247"/>
    </source>
</evidence>
<dbReference type="InterPro" id="IPR012675">
    <property type="entry name" value="Beta-grasp_dom_sf"/>
</dbReference>
<name>A0A1N7MH17_9GAMM</name>
<proteinExistence type="inferred from homology"/>
<evidence type="ECO:0000313" key="4">
    <source>
        <dbReference type="EMBL" id="SIS85436.1"/>
    </source>
</evidence>
<dbReference type="InterPro" id="IPR044672">
    <property type="entry name" value="MOCS2A"/>
</dbReference>
<dbReference type="Pfam" id="PF02597">
    <property type="entry name" value="ThiS"/>
    <property type="match status" value="1"/>
</dbReference>
<comment type="similarity">
    <text evidence="2">Belongs to the MoaD family.</text>
</comment>
<keyword evidence="1" id="KW-0547">Nucleotide-binding</keyword>
<dbReference type="STRING" id="619304.SAMN05421760_10652"/>
<accession>A0A1N7MH17</accession>
<dbReference type="InterPro" id="IPR016155">
    <property type="entry name" value="Mopterin_synth/thiamin_S_b"/>
</dbReference>
<dbReference type="PANTHER" id="PTHR33359">
    <property type="entry name" value="MOLYBDOPTERIN SYNTHASE SULFUR CARRIER SUBUNIT"/>
    <property type="match status" value="1"/>
</dbReference>
<dbReference type="EMBL" id="FTOE01000006">
    <property type="protein sequence ID" value="SIS85436.1"/>
    <property type="molecule type" value="Genomic_DNA"/>
</dbReference>
<evidence type="ECO:0000313" key="5">
    <source>
        <dbReference type="Proteomes" id="UP000185999"/>
    </source>
</evidence>
<dbReference type="GO" id="GO:0000166">
    <property type="term" value="F:nucleotide binding"/>
    <property type="evidence" value="ECO:0007669"/>
    <property type="project" value="UniProtKB-KW"/>
</dbReference>
<dbReference type="PANTHER" id="PTHR33359:SF1">
    <property type="entry name" value="MOLYBDOPTERIN SYNTHASE SULFUR CARRIER SUBUNIT"/>
    <property type="match status" value="1"/>
</dbReference>
<dbReference type="InterPro" id="IPR003749">
    <property type="entry name" value="ThiS/MoaD-like"/>
</dbReference>
<reference evidence="5" key="1">
    <citation type="submission" date="2017-01" db="EMBL/GenBank/DDBJ databases">
        <authorList>
            <person name="Varghese N."/>
            <person name="Submissions S."/>
        </authorList>
    </citation>
    <scope>NUCLEOTIDE SEQUENCE [LARGE SCALE GENOMIC DNA]</scope>
    <source>
        <strain evidence="5">DSM 22306</strain>
    </source>
</reference>
<evidence type="ECO:0000256" key="1">
    <source>
        <dbReference type="ARBA" id="ARBA00022741"/>
    </source>
</evidence>
<dbReference type="Gene3D" id="3.10.20.30">
    <property type="match status" value="1"/>
</dbReference>
<dbReference type="Proteomes" id="UP000185999">
    <property type="component" value="Unassembled WGS sequence"/>
</dbReference>
<dbReference type="SUPFAM" id="SSF54285">
    <property type="entry name" value="MoaD/ThiS"/>
    <property type="match status" value="1"/>
</dbReference>
<protein>
    <recommendedName>
        <fullName evidence="3">Molybdopterin synthase sulfur carrier subunit</fullName>
    </recommendedName>
</protein>